<dbReference type="RefSeq" id="WP_115557736.1">
    <property type="nucleotide sequence ID" value="NZ_CP031376.1"/>
</dbReference>
<keyword evidence="1" id="KW-1133">Transmembrane helix</keyword>
<dbReference type="AlphaFoldDB" id="A0A345Z2I1"/>
<dbReference type="EMBL" id="CP031376">
    <property type="protein sequence ID" value="AXK50810.1"/>
    <property type="molecule type" value="Genomic_DNA"/>
</dbReference>
<name>A0A345Z2I1_9MOLU</name>
<sequence>MSRWYLGLTIAIMALAGFSFYWVWDLNAWFTDPNNFITYIQDNFILNLEDTSVLPVFSGKGMFSFYILFAFDAVILALSVYLIGYAIYLGLDGFGRVSSFIWALIPGIIALALASTQIALLAKLYHEFSTAPLEFGTFLDFKKEQWYMVGKFENLFIFNGVTETYVPNPQNEIVKLITNTSYVGYVTAGIGVLSPLLYLGIRR</sequence>
<reference evidence="2 3" key="1">
    <citation type="submission" date="2018-07" db="EMBL/GenBank/DDBJ databases">
        <title>Complete genome sequence of Spiroplasma alleghenense PLHS-1 (ATCC 51752).</title>
        <authorList>
            <person name="Chou L."/>
            <person name="Lee T.-Y."/>
            <person name="Tsai Y.-M."/>
            <person name="Kuo C.-H."/>
        </authorList>
    </citation>
    <scope>NUCLEOTIDE SEQUENCE [LARGE SCALE GENOMIC DNA]</scope>
    <source>
        <strain evidence="2 3">PLHS-1</strain>
    </source>
</reference>
<protein>
    <recommendedName>
        <fullName evidence="4">Transmembrane protein</fullName>
    </recommendedName>
</protein>
<proteinExistence type="predicted"/>
<evidence type="ECO:0008006" key="4">
    <source>
        <dbReference type="Google" id="ProtNLM"/>
    </source>
</evidence>
<keyword evidence="3" id="KW-1185">Reference proteome</keyword>
<accession>A0A345Z2I1</accession>
<organism evidence="2 3">
    <name type="scientific">Spiroplasma alleghenense</name>
    <dbReference type="NCBI Taxonomy" id="216931"/>
    <lineage>
        <taxon>Bacteria</taxon>
        <taxon>Bacillati</taxon>
        <taxon>Mycoplasmatota</taxon>
        <taxon>Mollicutes</taxon>
        <taxon>Entomoplasmatales</taxon>
        <taxon>Spiroplasmataceae</taxon>
        <taxon>Spiroplasma</taxon>
    </lineage>
</organism>
<evidence type="ECO:0000313" key="2">
    <source>
        <dbReference type="EMBL" id="AXK50810.1"/>
    </source>
</evidence>
<dbReference type="Proteomes" id="UP000254792">
    <property type="component" value="Chromosome"/>
</dbReference>
<evidence type="ECO:0000256" key="1">
    <source>
        <dbReference type="SAM" id="Phobius"/>
    </source>
</evidence>
<feature type="transmembrane region" description="Helical" evidence="1">
    <location>
        <begin position="182"/>
        <end position="201"/>
    </location>
</feature>
<keyword evidence="1" id="KW-0472">Membrane</keyword>
<keyword evidence="1" id="KW-0812">Transmembrane</keyword>
<feature type="transmembrane region" description="Helical" evidence="1">
    <location>
        <begin position="100"/>
        <end position="122"/>
    </location>
</feature>
<feature type="transmembrane region" description="Helical" evidence="1">
    <location>
        <begin position="63"/>
        <end position="88"/>
    </location>
</feature>
<gene>
    <name evidence="2" type="ORF">SALLE_v1c01340</name>
</gene>
<evidence type="ECO:0000313" key="3">
    <source>
        <dbReference type="Proteomes" id="UP000254792"/>
    </source>
</evidence>
<feature type="transmembrane region" description="Helical" evidence="1">
    <location>
        <begin position="5"/>
        <end position="24"/>
    </location>
</feature>
<dbReference type="KEGG" id="salx:SALLE_v1c01340"/>